<dbReference type="PROSITE" id="PS01125">
    <property type="entry name" value="ROK"/>
    <property type="match status" value="1"/>
</dbReference>
<evidence type="ECO:0000313" key="3">
    <source>
        <dbReference type="Proteomes" id="UP000331127"/>
    </source>
</evidence>
<keyword evidence="2" id="KW-0808">Transferase</keyword>
<dbReference type="Proteomes" id="UP000331127">
    <property type="component" value="Unassembled WGS sequence"/>
</dbReference>
<dbReference type="PANTHER" id="PTHR18964">
    <property type="entry name" value="ROK (REPRESSOR, ORF, KINASE) FAMILY"/>
    <property type="match status" value="1"/>
</dbReference>
<dbReference type="InterPro" id="IPR049874">
    <property type="entry name" value="ROK_cs"/>
</dbReference>
<dbReference type="PANTHER" id="PTHR18964:SF149">
    <property type="entry name" value="BIFUNCTIONAL UDP-N-ACETYLGLUCOSAMINE 2-EPIMERASE_N-ACETYLMANNOSAMINE KINASE"/>
    <property type="match status" value="1"/>
</dbReference>
<organism evidence="2 3">
    <name type="scientific">Acrocarpospora macrocephala</name>
    <dbReference type="NCBI Taxonomy" id="150177"/>
    <lineage>
        <taxon>Bacteria</taxon>
        <taxon>Bacillati</taxon>
        <taxon>Actinomycetota</taxon>
        <taxon>Actinomycetes</taxon>
        <taxon>Streptosporangiales</taxon>
        <taxon>Streptosporangiaceae</taxon>
        <taxon>Acrocarpospora</taxon>
    </lineage>
</organism>
<comment type="similarity">
    <text evidence="1">Belongs to the ROK (NagC/XylR) family.</text>
</comment>
<dbReference type="SUPFAM" id="SSF53067">
    <property type="entry name" value="Actin-like ATPase domain"/>
    <property type="match status" value="1"/>
</dbReference>
<dbReference type="EMBL" id="BLAE01000060">
    <property type="protein sequence ID" value="GES14470.1"/>
    <property type="molecule type" value="Genomic_DNA"/>
</dbReference>
<evidence type="ECO:0000256" key="1">
    <source>
        <dbReference type="ARBA" id="ARBA00006479"/>
    </source>
</evidence>
<comment type="caution">
    <text evidence="2">The sequence shown here is derived from an EMBL/GenBank/DDBJ whole genome shotgun (WGS) entry which is preliminary data.</text>
</comment>
<proteinExistence type="inferred from homology"/>
<dbReference type="InterPro" id="IPR043129">
    <property type="entry name" value="ATPase_NBD"/>
</dbReference>
<keyword evidence="2" id="KW-0418">Kinase</keyword>
<dbReference type="Gene3D" id="3.30.420.40">
    <property type="match status" value="2"/>
</dbReference>
<name>A0A5M3X091_9ACTN</name>
<gene>
    <name evidence="2" type="ORF">Amac_080670</name>
</gene>
<evidence type="ECO:0000313" key="2">
    <source>
        <dbReference type="EMBL" id="GES14470.1"/>
    </source>
</evidence>
<dbReference type="InterPro" id="IPR000600">
    <property type="entry name" value="ROK"/>
</dbReference>
<dbReference type="Pfam" id="PF00480">
    <property type="entry name" value="ROK"/>
    <property type="match status" value="1"/>
</dbReference>
<reference evidence="2 3" key="1">
    <citation type="submission" date="2019-10" db="EMBL/GenBank/DDBJ databases">
        <title>Whole genome shotgun sequence of Acrocarpospora macrocephala NBRC 16266.</title>
        <authorList>
            <person name="Ichikawa N."/>
            <person name="Kimura A."/>
            <person name="Kitahashi Y."/>
            <person name="Komaki H."/>
            <person name="Oguchi A."/>
        </authorList>
    </citation>
    <scope>NUCLEOTIDE SEQUENCE [LARGE SCALE GENOMIC DNA]</scope>
    <source>
        <strain evidence="2 3">NBRC 16266</strain>
    </source>
</reference>
<dbReference type="AlphaFoldDB" id="A0A5M3X091"/>
<dbReference type="GO" id="GO:0016301">
    <property type="term" value="F:kinase activity"/>
    <property type="evidence" value="ECO:0007669"/>
    <property type="project" value="UniProtKB-KW"/>
</dbReference>
<sequence length="313" mass="32220">MAVDIGGTKTALAIAAPPPEANGAYLARRRFPTPATGRETLDTLLAITRELAADHAVAGIGVSFGGQVRTDRPPHLKSLVVPGWEILDLRAEFARAFGGAPTLIANDGEAAAHGEYVSMPAGARRDTLAYITVSTGVGGAFLLNGRPHRGRHGLAAEVGHIPVRPGGRCPCGGTGHLEAYASGPAIAQAAEARLTNARSSLHDVIRERGSLTAKDIDQAARHGDAFATMILGEAGTLVGRAAALIGLLLDPDAIIIGGGVAQAGDAFWHPLHTAARLDALHPTEILPARLGPDSALRGALELARMAATELPPK</sequence>
<protein>
    <submittedName>
        <fullName evidence="2">Glucokinase</fullName>
    </submittedName>
</protein>
<keyword evidence="3" id="KW-1185">Reference proteome</keyword>
<accession>A0A5M3X091</accession>